<dbReference type="GO" id="GO:0046872">
    <property type="term" value="F:metal ion binding"/>
    <property type="evidence" value="ECO:0007669"/>
    <property type="project" value="UniProtKB-KW"/>
</dbReference>
<dbReference type="SFLD" id="SFLDG01123">
    <property type="entry name" value="methyltransferase_(Class_B)"/>
    <property type="match status" value="1"/>
</dbReference>
<dbReference type="SMART" id="SM00729">
    <property type="entry name" value="Elp3"/>
    <property type="match status" value="1"/>
</dbReference>
<proteinExistence type="predicted"/>
<feature type="region of interest" description="Disordered" evidence="6">
    <location>
        <begin position="1"/>
        <end position="25"/>
    </location>
</feature>
<dbReference type="GO" id="GO:0005829">
    <property type="term" value="C:cytosol"/>
    <property type="evidence" value="ECO:0007669"/>
    <property type="project" value="TreeGrafter"/>
</dbReference>
<name>A0A2A6RF72_9CHLR</name>
<dbReference type="InterPro" id="IPR051198">
    <property type="entry name" value="BchE-like"/>
</dbReference>
<dbReference type="RefSeq" id="WP_097645543.1">
    <property type="nucleotide sequence ID" value="NZ_NQWI01000125.1"/>
</dbReference>
<evidence type="ECO:0000256" key="4">
    <source>
        <dbReference type="ARBA" id="ARBA00023004"/>
    </source>
</evidence>
<dbReference type="PANTHER" id="PTHR43409">
    <property type="entry name" value="ANAEROBIC MAGNESIUM-PROTOPORPHYRIN IX MONOMETHYL ESTER CYCLASE-RELATED"/>
    <property type="match status" value="1"/>
</dbReference>
<feature type="compositionally biased region" description="Low complexity" evidence="6">
    <location>
        <begin position="1"/>
        <end position="11"/>
    </location>
</feature>
<evidence type="ECO:0000256" key="1">
    <source>
        <dbReference type="ARBA" id="ARBA00001966"/>
    </source>
</evidence>
<dbReference type="EMBL" id="NQWI01000125">
    <property type="protein sequence ID" value="PDW01593.1"/>
    <property type="molecule type" value="Genomic_DNA"/>
</dbReference>
<keyword evidence="2" id="KW-0949">S-adenosyl-L-methionine</keyword>
<evidence type="ECO:0000256" key="6">
    <source>
        <dbReference type="SAM" id="MobiDB-lite"/>
    </source>
</evidence>
<evidence type="ECO:0000313" key="8">
    <source>
        <dbReference type="EMBL" id="PDW01593.1"/>
    </source>
</evidence>
<evidence type="ECO:0000313" key="9">
    <source>
        <dbReference type="Proteomes" id="UP000220527"/>
    </source>
</evidence>
<comment type="caution">
    <text evidence="8">The sequence shown here is derived from an EMBL/GenBank/DDBJ whole genome shotgun (WGS) entry which is preliminary data.</text>
</comment>
<gene>
    <name evidence="8" type="ORF">CJ255_18330</name>
</gene>
<dbReference type="Gene3D" id="3.40.50.280">
    <property type="entry name" value="Cobalamin-binding domain"/>
    <property type="match status" value="1"/>
</dbReference>
<reference evidence="9" key="1">
    <citation type="submission" date="2017-08" db="EMBL/GenBank/DDBJ databases">
        <authorList>
            <person name="Grouzdev D.S."/>
            <person name="Gaisin V.A."/>
            <person name="Rysina M.S."/>
            <person name="Gorlenko V.M."/>
        </authorList>
    </citation>
    <scope>NUCLEOTIDE SEQUENCE [LARGE SCALE GENOMIC DNA]</scope>
    <source>
        <strain evidence="9">Kir15-3F</strain>
    </source>
</reference>
<dbReference type="InterPro" id="IPR023404">
    <property type="entry name" value="rSAM_horseshoe"/>
</dbReference>
<evidence type="ECO:0000256" key="2">
    <source>
        <dbReference type="ARBA" id="ARBA00022691"/>
    </source>
</evidence>
<dbReference type="Proteomes" id="UP000220527">
    <property type="component" value="Unassembled WGS sequence"/>
</dbReference>
<evidence type="ECO:0000259" key="7">
    <source>
        <dbReference type="PROSITE" id="PS51918"/>
    </source>
</evidence>
<dbReference type="InterPro" id="IPR006638">
    <property type="entry name" value="Elp3/MiaA/NifB-like_rSAM"/>
</dbReference>
<comment type="cofactor">
    <cofactor evidence="1">
        <name>[4Fe-4S] cluster</name>
        <dbReference type="ChEBI" id="CHEBI:49883"/>
    </cofactor>
</comment>
<dbReference type="SFLD" id="SFLDS00029">
    <property type="entry name" value="Radical_SAM"/>
    <property type="match status" value="1"/>
</dbReference>
<dbReference type="InterPro" id="IPR034466">
    <property type="entry name" value="Methyltransferase_Class_B"/>
</dbReference>
<dbReference type="AlphaFoldDB" id="A0A2A6RF72"/>
<dbReference type="SFLD" id="SFLDG01082">
    <property type="entry name" value="B12-binding_domain_containing"/>
    <property type="match status" value="1"/>
</dbReference>
<dbReference type="SUPFAM" id="SSF102114">
    <property type="entry name" value="Radical SAM enzymes"/>
    <property type="match status" value="1"/>
</dbReference>
<dbReference type="Gene3D" id="3.80.30.20">
    <property type="entry name" value="tm_1862 like domain"/>
    <property type="match status" value="1"/>
</dbReference>
<dbReference type="PANTHER" id="PTHR43409:SF16">
    <property type="entry name" value="SLR0320 PROTEIN"/>
    <property type="match status" value="1"/>
</dbReference>
<keyword evidence="9" id="KW-1185">Reference proteome</keyword>
<keyword evidence="3" id="KW-0479">Metal-binding</keyword>
<keyword evidence="4" id="KW-0408">Iron</keyword>
<dbReference type="InterPro" id="IPR007197">
    <property type="entry name" value="rSAM"/>
</dbReference>
<dbReference type="InterPro" id="IPR058240">
    <property type="entry name" value="rSAM_sf"/>
</dbReference>
<keyword evidence="5" id="KW-0411">Iron-sulfur</keyword>
<protein>
    <submittedName>
        <fullName evidence="8">Radical SAM protein</fullName>
    </submittedName>
</protein>
<dbReference type="CDD" id="cd01335">
    <property type="entry name" value="Radical_SAM"/>
    <property type="match status" value="1"/>
</dbReference>
<evidence type="ECO:0000256" key="5">
    <source>
        <dbReference type="ARBA" id="ARBA00023014"/>
    </source>
</evidence>
<dbReference type="GO" id="GO:0051539">
    <property type="term" value="F:4 iron, 4 sulfur cluster binding"/>
    <property type="evidence" value="ECO:0007669"/>
    <property type="project" value="UniProtKB-KW"/>
</dbReference>
<dbReference type="Pfam" id="PF04055">
    <property type="entry name" value="Radical_SAM"/>
    <property type="match status" value="1"/>
</dbReference>
<accession>A0A2A6RF72</accession>
<dbReference type="OrthoDB" id="9801424at2"/>
<evidence type="ECO:0000256" key="3">
    <source>
        <dbReference type="ARBA" id="ARBA00022723"/>
    </source>
</evidence>
<sequence>MSEQEQTPTTTEKQRVAPGDKPSSIKLVAPAKANERAGEIRFVEMPRERSQRLDVLVLNPPSPDGDLFLRDIARVGRRTRDGIIWPQTALAQIGAVVKEAGYSVEVVDAIGLMMDWKSFEQYMWEKKPRYMIIHATAPTLTNDMRTTFIGKAVGTISMAIGTHVTPMTRETLEAYPTLDIVVRGEPELTIVDVIRTIDRQVTQEHGDETVPVGNADLTAPWRKLPFPDASYLTTRGRFLGIAPQLISRALRETLGIGFRDEHGEVKINPDRPFIENLDSLPIPLHDQLPWRKYKVPIVGGPYTFVLTSRGCPAGCRYCIKHVTYQSSVRHRSPQHVLEEMIMLKQMGMHHIHFEADLFTVNKEFVYDLCNTIIKDGIQLRWSCNSRVDFVDEAELQLMRKAGCFLIAWGLESGSESVLKRARKGTTVQRIQETIAASHRAGIMNWGYFIIGLPGETVETIQQTIALSKRLPIDIGLFHIATPYPGTPFYYEAVANGWIKMNQWEDYDMYAHTVLNYPHLSSDDLEYWAKRAAREWSLRPGPIKTFLKGAANPDTLGQLWTIGINHIKWMSGSLRSNSLRKLSGSGD</sequence>
<feature type="domain" description="Radical SAM core" evidence="7">
    <location>
        <begin position="297"/>
        <end position="517"/>
    </location>
</feature>
<dbReference type="PROSITE" id="PS51918">
    <property type="entry name" value="RADICAL_SAM"/>
    <property type="match status" value="1"/>
</dbReference>
<organism evidence="8 9">
    <name type="scientific">Candidatus Viridilinea mediisalina</name>
    <dbReference type="NCBI Taxonomy" id="2024553"/>
    <lineage>
        <taxon>Bacteria</taxon>
        <taxon>Bacillati</taxon>
        <taxon>Chloroflexota</taxon>
        <taxon>Chloroflexia</taxon>
        <taxon>Chloroflexales</taxon>
        <taxon>Chloroflexineae</taxon>
        <taxon>Oscillochloridaceae</taxon>
        <taxon>Candidatus Viridilinea</taxon>
    </lineage>
</organism>
<dbReference type="GO" id="GO:0003824">
    <property type="term" value="F:catalytic activity"/>
    <property type="evidence" value="ECO:0007669"/>
    <property type="project" value="InterPro"/>
</dbReference>